<keyword evidence="5 16" id="KW-0808">Transferase</keyword>
<evidence type="ECO:0000256" key="2">
    <source>
        <dbReference type="ARBA" id="ARBA00004752"/>
    </source>
</evidence>
<dbReference type="Gene3D" id="3.65.10.10">
    <property type="entry name" value="Enolpyruvate transferase domain"/>
    <property type="match status" value="2"/>
</dbReference>
<dbReference type="RefSeq" id="WP_168721337.1">
    <property type="nucleotide sequence ID" value="NZ_JAAXPN010000001.1"/>
</dbReference>
<evidence type="ECO:0000256" key="13">
    <source>
        <dbReference type="ARBA" id="ARBA00042842"/>
    </source>
</evidence>
<accession>A0A7X6N1U9</accession>
<dbReference type="GO" id="GO:0009252">
    <property type="term" value="P:peptidoglycan biosynthetic process"/>
    <property type="evidence" value="ECO:0007669"/>
    <property type="project" value="UniProtKB-KW"/>
</dbReference>
<reference evidence="16 17" key="1">
    <citation type="submission" date="2020-04" db="EMBL/GenBank/DDBJ databases">
        <title>MicrobeNet Type strains.</title>
        <authorList>
            <person name="Nicholson A.C."/>
        </authorList>
    </citation>
    <scope>NUCLEOTIDE SEQUENCE [LARGE SCALE GENOMIC DNA]</scope>
    <source>
        <strain evidence="16 17">CCUG 61472</strain>
    </source>
</reference>
<evidence type="ECO:0000256" key="9">
    <source>
        <dbReference type="ARBA" id="ARBA00023316"/>
    </source>
</evidence>
<proteinExistence type="inferred from homology"/>
<keyword evidence="17" id="KW-1185">Reference proteome</keyword>
<evidence type="ECO:0000256" key="10">
    <source>
        <dbReference type="ARBA" id="ARBA00038367"/>
    </source>
</evidence>
<dbReference type="InterPro" id="IPR005750">
    <property type="entry name" value="UDP_GlcNAc_COvinyl_MurA"/>
</dbReference>
<evidence type="ECO:0000256" key="7">
    <source>
        <dbReference type="ARBA" id="ARBA00022984"/>
    </source>
</evidence>
<dbReference type="EMBL" id="JAAXPN010000001">
    <property type="protein sequence ID" value="NKZ23550.1"/>
    <property type="molecule type" value="Genomic_DNA"/>
</dbReference>
<dbReference type="GO" id="GO:0008760">
    <property type="term" value="F:UDP-N-acetylglucosamine 1-carboxyvinyltransferase activity"/>
    <property type="evidence" value="ECO:0007669"/>
    <property type="project" value="UniProtKB-EC"/>
</dbReference>
<protein>
    <recommendedName>
        <fullName evidence="12">UDP-N-acetylglucosamine 1-carboxyvinyltransferase</fullName>
        <ecNumber evidence="11">2.5.1.7</ecNumber>
    </recommendedName>
    <alternativeName>
        <fullName evidence="13">UDP-N-acetylglucosamine enolpyruvyl transferase</fullName>
    </alternativeName>
</protein>
<evidence type="ECO:0000256" key="4">
    <source>
        <dbReference type="ARBA" id="ARBA00022618"/>
    </source>
</evidence>
<keyword evidence="4" id="KW-0132">Cell division</keyword>
<dbReference type="GO" id="GO:0051301">
    <property type="term" value="P:cell division"/>
    <property type="evidence" value="ECO:0007669"/>
    <property type="project" value="UniProtKB-KW"/>
</dbReference>
<keyword evidence="6" id="KW-0133">Cell shape</keyword>
<comment type="catalytic activity">
    <reaction evidence="14">
        <text>phosphoenolpyruvate + UDP-N-acetyl-alpha-D-glucosamine = UDP-N-acetyl-3-O-(1-carboxyvinyl)-alpha-D-glucosamine + phosphate</text>
        <dbReference type="Rhea" id="RHEA:18681"/>
        <dbReference type="ChEBI" id="CHEBI:43474"/>
        <dbReference type="ChEBI" id="CHEBI:57705"/>
        <dbReference type="ChEBI" id="CHEBI:58702"/>
        <dbReference type="ChEBI" id="CHEBI:68483"/>
        <dbReference type="EC" id="2.5.1.7"/>
    </reaction>
</comment>
<sequence length="428" mass="47285">MQEDQFIAINKSQAVQGSIAIQGSKNSALALVAAACLNDQLVTLNNVPDLRDFRLITQMLTKIGIITYREDDAFFIDAKMVTDYHLDKDITADFRASYYFIAPILQRFKKVSLSYPGGDDFGSRPIDQHLKGMRKLGARIEEQGDHYTVYADKLIGTEFHFEVITSGATINLMLLATLAHGNTTLTNCASDPEVVDVAKFLSLMGHRIIGAGTNKITIIPSQGHPKHPITYTAIPDRLIAGSFLMLPGILGGEVTVTNAIPEHLNSLIFALKDMGLEITQSTAGLTSRKVKPLNGMRCVTGMYPLFATDLQQPLTALMLFAETDSSVQDNVYHNRFSHVEELAKMGIKLRREENIAYIDGKQYLNLQGEHDVNCRDVRAGTCLLFTALGTDGETRLHDVKHLFRGYENLVANLNKLGVNIELRSEVGV</sequence>
<dbReference type="AlphaFoldDB" id="A0A7X6N1U9"/>
<dbReference type="GO" id="GO:0019277">
    <property type="term" value="P:UDP-N-acetylgalactosamine biosynthetic process"/>
    <property type="evidence" value="ECO:0007669"/>
    <property type="project" value="InterPro"/>
</dbReference>
<evidence type="ECO:0000313" key="16">
    <source>
        <dbReference type="EMBL" id="NKZ23550.1"/>
    </source>
</evidence>
<dbReference type="InterPro" id="IPR001986">
    <property type="entry name" value="Enolpyruvate_Tfrase_dom"/>
</dbReference>
<evidence type="ECO:0000256" key="14">
    <source>
        <dbReference type="ARBA" id="ARBA00047527"/>
    </source>
</evidence>
<comment type="similarity">
    <text evidence="10">Belongs to the EPSP synthase family. MurA subfamily.</text>
</comment>
<evidence type="ECO:0000259" key="15">
    <source>
        <dbReference type="Pfam" id="PF00275"/>
    </source>
</evidence>
<evidence type="ECO:0000256" key="5">
    <source>
        <dbReference type="ARBA" id="ARBA00022679"/>
    </source>
</evidence>
<evidence type="ECO:0000313" key="17">
    <source>
        <dbReference type="Proteomes" id="UP000549765"/>
    </source>
</evidence>
<evidence type="ECO:0000256" key="8">
    <source>
        <dbReference type="ARBA" id="ARBA00023306"/>
    </source>
</evidence>
<evidence type="ECO:0000256" key="11">
    <source>
        <dbReference type="ARBA" id="ARBA00039108"/>
    </source>
</evidence>
<dbReference type="NCBIfam" id="NF006873">
    <property type="entry name" value="PRK09369.1"/>
    <property type="match status" value="1"/>
</dbReference>
<dbReference type="SUPFAM" id="SSF55205">
    <property type="entry name" value="EPT/RTPC-like"/>
    <property type="match status" value="1"/>
</dbReference>
<dbReference type="InterPro" id="IPR036968">
    <property type="entry name" value="Enolpyruvate_Tfrase_sf"/>
</dbReference>
<comment type="subcellular location">
    <subcellularLocation>
        <location evidence="1">Cytoplasm</location>
    </subcellularLocation>
</comment>
<dbReference type="PANTHER" id="PTHR43783:SF2">
    <property type="entry name" value="UDP-N-ACETYLGLUCOSAMINE 1-CARBOXYVINYLTRANSFERASE 2"/>
    <property type="match status" value="1"/>
</dbReference>
<name>A0A7X6N1U9_9LACO</name>
<dbReference type="GO" id="GO:0005737">
    <property type="term" value="C:cytoplasm"/>
    <property type="evidence" value="ECO:0007669"/>
    <property type="project" value="UniProtKB-SubCell"/>
</dbReference>
<dbReference type="GO" id="GO:0071555">
    <property type="term" value="P:cell wall organization"/>
    <property type="evidence" value="ECO:0007669"/>
    <property type="project" value="UniProtKB-KW"/>
</dbReference>
<dbReference type="Pfam" id="PF00275">
    <property type="entry name" value="EPSP_synthase"/>
    <property type="match status" value="1"/>
</dbReference>
<dbReference type="Proteomes" id="UP000549765">
    <property type="component" value="Unassembled WGS sequence"/>
</dbReference>
<gene>
    <name evidence="16" type="ORF">HF964_01835</name>
</gene>
<evidence type="ECO:0000256" key="6">
    <source>
        <dbReference type="ARBA" id="ARBA00022960"/>
    </source>
</evidence>
<dbReference type="InterPro" id="IPR050068">
    <property type="entry name" value="MurA_subfamily"/>
</dbReference>
<dbReference type="CDD" id="cd01555">
    <property type="entry name" value="UdpNAET"/>
    <property type="match status" value="1"/>
</dbReference>
<feature type="domain" description="Enolpyruvate transferase" evidence="15">
    <location>
        <begin position="10"/>
        <end position="412"/>
    </location>
</feature>
<keyword evidence="3" id="KW-0963">Cytoplasm</keyword>
<keyword evidence="9" id="KW-0961">Cell wall biogenesis/degradation</keyword>
<keyword evidence="8" id="KW-0131">Cell cycle</keyword>
<dbReference type="PANTHER" id="PTHR43783">
    <property type="entry name" value="UDP-N-ACETYLGLUCOSAMINE 1-CARBOXYVINYLTRANSFERASE"/>
    <property type="match status" value="1"/>
</dbReference>
<evidence type="ECO:0000256" key="12">
    <source>
        <dbReference type="ARBA" id="ARBA00039754"/>
    </source>
</evidence>
<keyword evidence="7" id="KW-0573">Peptidoglycan synthesis</keyword>
<organism evidence="16 17">
    <name type="scientific">Periweissella fabalis</name>
    <dbReference type="NCBI Taxonomy" id="1070421"/>
    <lineage>
        <taxon>Bacteria</taxon>
        <taxon>Bacillati</taxon>
        <taxon>Bacillota</taxon>
        <taxon>Bacilli</taxon>
        <taxon>Lactobacillales</taxon>
        <taxon>Lactobacillaceae</taxon>
        <taxon>Periweissella</taxon>
    </lineage>
</organism>
<comment type="caution">
    <text evidence="16">The sequence shown here is derived from an EMBL/GenBank/DDBJ whole genome shotgun (WGS) entry which is preliminary data.</text>
</comment>
<evidence type="ECO:0000256" key="3">
    <source>
        <dbReference type="ARBA" id="ARBA00022490"/>
    </source>
</evidence>
<comment type="pathway">
    <text evidence="2">Cell wall biogenesis; peptidoglycan biosynthesis.</text>
</comment>
<dbReference type="InterPro" id="IPR013792">
    <property type="entry name" value="RNA3'P_cycl/enolpyr_Trfase_a/b"/>
</dbReference>
<dbReference type="GO" id="GO:0008360">
    <property type="term" value="P:regulation of cell shape"/>
    <property type="evidence" value="ECO:0007669"/>
    <property type="project" value="UniProtKB-KW"/>
</dbReference>
<dbReference type="EC" id="2.5.1.7" evidence="11"/>
<evidence type="ECO:0000256" key="1">
    <source>
        <dbReference type="ARBA" id="ARBA00004496"/>
    </source>
</evidence>